<dbReference type="AlphaFoldDB" id="A0A6A5QJ76"/>
<keyword evidence="2" id="KW-1185">Reference proteome</keyword>
<proteinExistence type="predicted"/>
<evidence type="ECO:0000313" key="2">
    <source>
        <dbReference type="Proteomes" id="UP000800096"/>
    </source>
</evidence>
<reference evidence="1" key="1">
    <citation type="journal article" date="2020" name="Stud. Mycol.">
        <title>101 Dothideomycetes genomes: a test case for predicting lifestyles and emergence of pathogens.</title>
        <authorList>
            <person name="Haridas S."/>
            <person name="Albert R."/>
            <person name="Binder M."/>
            <person name="Bloem J."/>
            <person name="Labutti K."/>
            <person name="Salamov A."/>
            <person name="Andreopoulos B."/>
            <person name="Baker S."/>
            <person name="Barry K."/>
            <person name="Bills G."/>
            <person name="Bluhm B."/>
            <person name="Cannon C."/>
            <person name="Castanera R."/>
            <person name="Culley D."/>
            <person name="Daum C."/>
            <person name="Ezra D."/>
            <person name="Gonzalez J."/>
            <person name="Henrissat B."/>
            <person name="Kuo A."/>
            <person name="Liang C."/>
            <person name="Lipzen A."/>
            <person name="Lutzoni F."/>
            <person name="Magnuson J."/>
            <person name="Mondo S."/>
            <person name="Nolan M."/>
            <person name="Ohm R."/>
            <person name="Pangilinan J."/>
            <person name="Park H.-J."/>
            <person name="Ramirez L."/>
            <person name="Alfaro M."/>
            <person name="Sun H."/>
            <person name="Tritt A."/>
            <person name="Yoshinaga Y."/>
            <person name="Zwiers L.-H."/>
            <person name="Turgeon B."/>
            <person name="Goodwin S."/>
            <person name="Spatafora J."/>
            <person name="Crous P."/>
            <person name="Grigoriev I."/>
        </authorList>
    </citation>
    <scope>NUCLEOTIDE SEQUENCE</scope>
    <source>
        <strain evidence="1">HMLAC05119</strain>
    </source>
</reference>
<gene>
    <name evidence="1" type="ORF">BDU57DRAFT_272914</name>
</gene>
<sequence>MSTLLPSPKLLLSQLTLSSGQKLEFILQQLQVFLSESPPPSHPPKDSATSHSIKHVHDSLVTFLPLMELLDRSSTSSPASFQFLILFFPCPKNTKRDHITISKQR</sequence>
<dbReference type="EMBL" id="ML979136">
    <property type="protein sequence ID" value="KAF1915422.1"/>
    <property type="molecule type" value="Genomic_DNA"/>
</dbReference>
<dbReference type="Proteomes" id="UP000800096">
    <property type="component" value="Unassembled WGS sequence"/>
</dbReference>
<organism evidence="1 2">
    <name type="scientific">Ampelomyces quisqualis</name>
    <name type="common">Powdery mildew agent</name>
    <dbReference type="NCBI Taxonomy" id="50730"/>
    <lineage>
        <taxon>Eukaryota</taxon>
        <taxon>Fungi</taxon>
        <taxon>Dikarya</taxon>
        <taxon>Ascomycota</taxon>
        <taxon>Pezizomycotina</taxon>
        <taxon>Dothideomycetes</taxon>
        <taxon>Pleosporomycetidae</taxon>
        <taxon>Pleosporales</taxon>
        <taxon>Pleosporineae</taxon>
        <taxon>Phaeosphaeriaceae</taxon>
        <taxon>Ampelomyces</taxon>
    </lineage>
</organism>
<protein>
    <submittedName>
        <fullName evidence="1">Uncharacterized protein</fullName>
    </submittedName>
</protein>
<name>A0A6A5QJ76_AMPQU</name>
<accession>A0A6A5QJ76</accession>
<evidence type="ECO:0000313" key="1">
    <source>
        <dbReference type="EMBL" id="KAF1915422.1"/>
    </source>
</evidence>